<proteinExistence type="predicted"/>
<accession>A0AA36GTB2</accession>
<dbReference type="AlphaFoldDB" id="A0AA36GTB2"/>
<gene>
    <name evidence="2" type="ORF">CYNAS_LOCUS9717</name>
</gene>
<dbReference type="Proteomes" id="UP001176961">
    <property type="component" value="Unassembled WGS sequence"/>
</dbReference>
<reference evidence="2" key="1">
    <citation type="submission" date="2023-07" db="EMBL/GenBank/DDBJ databases">
        <authorList>
            <consortium name="CYATHOMIX"/>
        </authorList>
    </citation>
    <scope>NUCLEOTIDE SEQUENCE</scope>
    <source>
        <strain evidence="2">N/A</strain>
    </source>
</reference>
<evidence type="ECO:0000313" key="3">
    <source>
        <dbReference type="Proteomes" id="UP001176961"/>
    </source>
</evidence>
<dbReference type="EMBL" id="CATQJL010000223">
    <property type="protein sequence ID" value="CAJ0597734.1"/>
    <property type="molecule type" value="Genomic_DNA"/>
</dbReference>
<name>A0AA36GTB2_CYLNA</name>
<feature type="chain" id="PRO_5041409427" evidence="1">
    <location>
        <begin position="23"/>
        <end position="115"/>
    </location>
</feature>
<keyword evidence="1" id="KW-0732">Signal</keyword>
<organism evidence="2 3">
    <name type="scientific">Cylicocyclus nassatus</name>
    <name type="common">Nematode worm</name>
    <dbReference type="NCBI Taxonomy" id="53992"/>
    <lineage>
        <taxon>Eukaryota</taxon>
        <taxon>Metazoa</taxon>
        <taxon>Ecdysozoa</taxon>
        <taxon>Nematoda</taxon>
        <taxon>Chromadorea</taxon>
        <taxon>Rhabditida</taxon>
        <taxon>Rhabditina</taxon>
        <taxon>Rhabditomorpha</taxon>
        <taxon>Strongyloidea</taxon>
        <taxon>Strongylidae</taxon>
        <taxon>Cylicocyclus</taxon>
    </lineage>
</organism>
<protein>
    <submittedName>
        <fullName evidence="2">Uncharacterized protein</fullName>
    </submittedName>
</protein>
<evidence type="ECO:0000313" key="2">
    <source>
        <dbReference type="EMBL" id="CAJ0597734.1"/>
    </source>
</evidence>
<keyword evidence="3" id="KW-1185">Reference proteome</keyword>
<sequence>MYVFRHGSVSLLLSLQALLASAVTQKLIDYPQKDSEESSPPVEEYRDTEIVEVANSSTVEIEASEDTIVVSENCNFTLSYYDSNNTSVYAVIVLMGCRTSAMDVWSRMIRILIRI</sequence>
<feature type="signal peptide" evidence="1">
    <location>
        <begin position="1"/>
        <end position="22"/>
    </location>
</feature>
<comment type="caution">
    <text evidence="2">The sequence shown here is derived from an EMBL/GenBank/DDBJ whole genome shotgun (WGS) entry which is preliminary data.</text>
</comment>
<evidence type="ECO:0000256" key="1">
    <source>
        <dbReference type="SAM" id="SignalP"/>
    </source>
</evidence>